<feature type="domain" description="Amine oxidase" evidence="2">
    <location>
        <begin position="19"/>
        <end position="292"/>
    </location>
</feature>
<protein>
    <submittedName>
        <fullName evidence="3">FAD-dependent oxidoreductase</fullName>
    </submittedName>
</protein>
<organism evidence="3 4">
    <name type="scientific">Pseudoclavibacter endophyticus</name>
    <dbReference type="NCBI Taxonomy" id="1778590"/>
    <lineage>
        <taxon>Bacteria</taxon>
        <taxon>Bacillati</taxon>
        <taxon>Actinomycetota</taxon>
        <taxon>Actinomycetes</taxon>
        <taxon>Micrococcales</taxon>
        <taxon>Microbacteriaceae</taxon>
        <taxon>Pseudoclavibacter</taxon>
    </lineage>
</organism>
<dbReference type="InterPro" id="IPR002937">
    <property type="entry name" value="Amino_oxidase"/>
</dbReference>
<dbReference type="EMBL" id="WBJY01000001">
    <property type="protein sequence ID" value="KAB1648796.1"/>
    <property type="molecule type" value="Genomic_DNA"/>
</dbReference>
<dbReference type="Proteomes" id="UP000431744">
    <property type="component" value="Unassembled WGS sequence"/>
</dbReference>
<dbReference type="Gene3D" id="1.10.3110.10">
    <property type="entry name" value="protoporphyrinogen ix oxidase, domain 3"/>
    <property type="match status" value="1"/>
</dbReference>
<gene>
    <name evidence="3" type="ORF">F8O04_00360</name>
</gene>
<evidence type="ECO:0000313" key="4">
    <source>
        <dbReference type="Proteomes" id="UP000431744"/>
    </source>
</evidence>
<evidence type="ECO:0000259" key="2">
    <source>
        <dbReference type="Pfam" id="PF01593"/>
    </source>
</evidence>
<dbReference type="Pfam" id="PF01593">
    <property type="entry name" value="Amino_oxidase"/>
    <property type="match status" value="1"/>
</dbReference>
<name>A0A6H9WJ09_9MICO</name>
<dbReference type="SUPFAM" id="SSF51905">
    <property type="entry name" value="FAD/NAD(P)-binding domain"/>
    <property type="match status" value="1"/>
</dbReference>
<comment type="caution">
    <text evidence="3">The sequence shown here is derived from an EMBL/GenBank/DDBJ whole genome shotgun (WGS) entry which is preliminary data.</text>
</comment>
<accession>A0A6H9WJ09</accession>
<dbReference type="InterPro" id="IPR036188">
    <property type="entry name" value="FAD/NAD-bd_sf"/>
</dbReference>
<evidence type="ECO:0000313" key="3">
    <source>
        <dbReference type="EMBL" id="KAB1648796.1"/>
    </source>
</evidence>
<dbReference type="Gene3D" id="3.50.50.60">
    <property type="entry name" value="FAD/NAD(P)-binding domain"/>
    <property type="match status" value="2"/>
</dbReference>
<dbReference type="PANTHER" id="PTHR42923">
    <property type="entry name" value="PROTOPORPHYRINOGEN OXIDASE"/>
    <property type="match status" value="1"/>
</dbReference>
<dbReference type="GO" id="GO:0016491">
    <property type="term" value="F:oxidoreductase activity"/>
    <property type="evidence" value="ECO:0007669"/>
    <property type="project" value="InterPro"/>
</dbReference>
<dbReference type="InterPro" id="IPR050464">
    <property type="entry name" value="Zeta_carotene_desat/Oxidored"/>
</dbReference>
<sequence>MTVAASADSADLVVVGGGIAGLAAARRAALSGARVVVLEAGDRVGGMLRAATLGTGGGAGDNAPELVVDIGAEAFAVRGGAVERWLGELGLAGETVEPLARGSWGYADGEAYPLPKTGLLGIPAHAGAPDVRAALGVEGAARAAADAMLTPDVGSQAGSLAELARVRMGDLVVDRLVAPVARGVYSTDPALLDHRRIAPGLADAIATAGTLGLAVAGLRSAAPPGAAVRGFRGGMWRIVGALAEELSRLGADVRTGTRVASLRRLDHTWNIDLADGGRLRADAVLLTVDPAANGIDVDGLGVPTGDRVGTADQATAGAPIGDGGAESLRAGEPITPAEVVAVAVEAPELDAFPRGTGVLVGDPPGEVSAKALTHVTAKWDWLAERVPAGMHVLRLSYGSGLPRHVARRPRRTSSSAASDSAAAVFPARGAAGFGGGSGTFAGSGTARRASGADAREDAAPLTRGLGGDELADLALRDASELLDVPLERTRLRALARREWRIPYPAARIGRADELDALRDRAADLPAFGVAGTWIDGTGLATVVPAAERAAEALLGPSSEGPARETA</sequence>
<feature type="compositionally biased region" description="Low complexity" evidence="1">
    <location>
        <begin position="442"/>
        <end position="452"/>
    </location>
</feature>
<reference evidence="3 4" key="1">
    <citation type="submission" date="2019-09" db="EMBL/GenBank/DDBJ databases">
        <title>Phylogeny of genus Pseudoclavibacter and closely related genus.</title>
        <authorList>
            <person name="Li Y."/>
        </authorList>
    </citation>
    <scope>NUCLEOTIDE SEQUENCE [LARGE SCALE GENOMIC DNA]</scope>
    <source>
        <strain evidence="3 4">EGI 60007</strain>
    </source>
</reference>
<dbReference type="OrthoDB" id="3450553at2"/>
<dbReference type="Gene3D" id="3.90.660.20">
    <property type="entry name" value="Protoporphyrinogen oxidase, mitochondrial, domain 2"/>
    <property type="match status" value="1"/>
</dbReference>
<proteinExistence type="predicted"/>
<keyword evidence="4" id="KW-1185">Reference proteome</keyword>
<feature type="region of interest" description="Disordered" evidence="1">
    <location>
        <begin position="436"/>
        <end position="463"/>
    </location>
</feature>
<dbReference type="PANTHER" id="PTHR42923:SF3">
    <property type="entry name" value="PROTOPORPHYRINOGEN OXIDASE"/>
    <property type="match status" value="1"/>
</dbReference>
<evidence type="ECO:0000256" key="1">
    <source>
        <dbReference type="SAM" id="MobiDB-lite"/>
    </source>
</evidence>
<dbReference type="AlphaFoldDB" id="A0A6H9WJ09"/>